<evidence type="ECO:0000259" key="1">
    <source>
        <dbReference type="Pfam" id="PF07883"/>
    </source>
</evidence>
<evidence type="ECO:0000313" key="3">
    <source>
        <dbReference type="Proteomes" id="UP000185511"/>
    </source>
</evidence>
<proteinExistence type="predicted"/>
<dbReference type="Proteomes" id="UP000185511">
    <property type="component" value="Chromosome"/>
</dbReference>
<organism evidence="2 3">
    <name type="scientific">Actinoalloteichus fjordicus</name>
    <dbReference type="NCBI Taxonomy" id="1612552"/>
    <lineage>
        <taxon>Bacteria</taxon>
        <taxon>Bacillati</taxon>
        <taxon>Actinomycetota</taxon>
        <taxon>Actinomycetes</taxon>
        <taxon>Pseudonocardiales</taxon>
        <taxon>Pseudonocardiaceae</taxon>
        <taxon>Actinoalloteichus</taxon>
    </lineage>
</organism>
<name>A0AAC9LGJ8_9PSEU</name>
<dbReference type="InterPro" id="IPR013096">
    <property type="entry name" value="Cupin_2"/>
</dbReference>
<sequence>MNSDELVFRDGHSVRFVEQGTDDEGEFLRIEHRWPTSGRLAGPHWHPVLREHFRVVQGRMRFRVDGRDHHAGPGDELTVLPRQVHEFWSEAPDLVLDYVARPPLQHRRMFEFWHQLDRRGRTTRAGLPINPLDLGLLWELQDGYVAGLPASLQRFVFGGLGRLARRLRRNSAATPDESSAG</sequence>
<feature type="domain" description="Cupin type-2" evidence="1">
    <location>
        <begin position="40"/>
        <end position="90"/>
    </location>
</feature>
<accession>A0AAC9LGJ8</accession>
<reference evidence="3" key="1">
    <citation type="submission" date="2016-06" db="EMBL/GenBank/DDBJ databases">
        <title>Complete genome sequence of Actinoalloteichus fjordicus DSM 46855 (=ADI127-17), type strain of the new species Actinoalloteichus fjordicus.</title>
        <authorList>
            <person name="Ruckert C."/>
            <person name="Nouioui I."/>
            <person name="Willmese J."/>
            <person name="van Wezel G."/>
            <person name="Klenk H.-P."/>
            <person name="Kalinowski J."/>
            <person name="Zotchev S.B."/>
        </authorList>
    </citation>
    <scope>NUCLEOTIDE SEQUENCE [LARGE SCALE GENOMIC DNA]</scope>
    <source>
        <strain evidence="3">ADI127-7</strain>
    </source>
</reference>
<dbReference type="KEGG" id="acad:UA74_22260"/>
<dbReference type="Gene3D" id="2.60.120.10">
    <property type="entry name" value="Jelly Rolls"/>
    <property type="match status" value="1"/>
</dbReference>
<dbReference type="SUPFAM" id="SSF51182">
    <property type="entry name" value="RmlC-like cupins"/>
    <property type="match status" value="1"/>
</dbReference>
<dbReference type="RefSeq" id="WP_075742001.1">
    <property type="nucleotide sequence ID" value="NZ_CP016076.1"/>
</dbReference>
<keyword evidence="3" id="KW-1185">Reference proteome</keyword>
<evidence type="ECO:0000313" key="2">
    <source>
        <dbReference type="EMBL" id="APU16470.1"/>
    </source>
</evidence>
<protein>
    <submittedName>
        <fullName evidence="2">Cupin domain-containing protein</fullName>
    </submittedName>
</protein>
<gene>
    <name evidence="2" type="ORF">UA74_22260</name>
</gene>
<dbReference type="EMBL" id="CP016076">
    <property type="protein sequence ID" value="APU16470.1"/>
    <property type="molecule type" value="Genomic_DNA"/>
</dbReference>
<dbReference type="InterPro" id="IPR011051">
    <property type="entry name" value="RmlC_Cupin_sf"/>
</dbReference>
<dbReference type="InterPro" id="IPR014710">
    <property type="entry name" value="RmlC-like_jellyroll"/>
</dbReference>
<dbReference type="AlphaFoldDB" id="A0AAC9LGJ8"/>
<dbReference type="Pfam" id="PF07883">
    <property type="entry name" value="Cupin_2"/>
    <property type="match status" value="1"/>
</dbReference>